<comment type="caution">
    <text evidence="2">The sequence shown here is derived from an EMBL/GenBank/DDBJ whole genome shotgun (WGS) entry which is preliminary data.</text>
</comment>
<evidence type="ECO:0000256" key="1">
    <source>
        <dbReference type="SAM" id="MobiDB-lite"/>
    </source>
</evidence>
<name>A7BB15_9ACTO</name>
<dbReference type="AlphaFoldDB" id="A7BB15"/>
<feature type="region of interest" description="Disordered" evidence="1">
    <location>
        <begin position="122"/>
        <end position="164"/>
    </location>
</feature>
<protein>
    <submittedName>
        <fullName evidence="2">Uncharacterized protein</fullName>
    </submittedName>
</protein>
<accession>A7BB15</accession>
<dbReference type="EMBL" id="AAYI02000004">
    <property type="protein sequence ID" value="EDN80389.1"/>
    <property type="molecule type" value="Genomic_DNA"/>
</dbReference>
<keyword evidence="3" id="KW-1185">Reference proteome</keyword>
<proteinExistence type="predicted"/>
<evidence type="ECO:0000313" key="3">
    <source>
        <dbReference type="Proteomes" id="UP000003553"/>
    </source>
</evidence>
<dbReference type="eggNOG" id="ENOG5031IB6">
    <property type="taxonomic scope" value="Bacteria"/>
</dbReference>
<organism evidence="2 3">
    <name type="scientific">Schaalia dentiphila ATCC 17982</name>
    <dbReference type="NCBI Taxonomy" id="411466"/>
    <lineage>
        <taxon>Bacteria</taxon>
        <taxon>Bacillati</taxon>
        <taxon>Actinomycetota</taxon>
        <taxon>Actinomycetes</taxon>
        <taxon>Actinomycetales</taxon>
        <taxon>Actinomycetaceae</taxon>
        <taxon>Schaalia</taxon>
        <taxon>Schaalia dentiphila</taxon>
    </lineage>
</organism>
<gene>
    <name evidence="2" type="ORF">ACTODO_00832</name>
</gene>
<dbReference type="HOGENOM" id="CLU_150460_0_0_11"/>
<sequence>MFRLEVFVSDVSFDSNKHDQTRQDAERGGESLMTAADSIGTLADAQVESVWGEEAGVDAARRALQDSYSTLRDGFKGEQEHFLDFGTKVDQSEEAFRQMEEQNAGYFSQTNAAMAQDPAVAAAAAGSGAGAGAGSPASAEASNTWSDSLQGEDEPSAVSEQPEI</sequence>
<dbReference type="Proteomes" id="UP000003553">
    <property type="component" value="Unassembled WGS sequence"/>
</dbReference>
<reference evidence="2" key="2">
    <citation type="submission" date="2015-05" db="EMBL/GenBank/DDBJ databases">
        <title>Draft genome sequence of Actinomyces odontolyticus (ATCC 17982).</title>
        <authorList>
            <person name="Sudarsanam P."/>
            <person name="Ley R."/>
            <person name="Guruge J."/>
            <person name="Turnbaugh P.J."/>
            <person name="Mahowald M."/>
            <person name="Liep D."/>
            <person name="Gordon J."/>
        </authorList>
    </citation>
    <scope>NUCLEOTIDE SEQUENCE</scope>
    <source>
        <strain evidence="2">ATCC 17982</strain>
    </source>
</reference>
<evidence type="ECO:0000313" key="2">
    <source>
        <dbReference type="EMBL" id="EDN80389.1"/>
    </source>
</evidence>
<reference evidence="2" key="1">
    <citation type="submission" date="2007-04" db="EMBL/GenBank/DDBJ databases">
        <authorList>
            <person name="Fulton L."/>
            <person name="Clifton S."/>
            <person name="Fulton B."/>
            <person name="Xu J."/>
            <person name="Minx P."/>
            <person name="Pepin K.H."/>
            <person name="Johnson M."/>
            <person name="Thiruvilangam P."/>
            <person name="Bhonagiri V."/>
            <person name="Nash W.E."/>
            <person name="Mardis E.R."/>
            <person name="Wilson R.K."/>
        </authorList>
    </citation>
    <scope>NUCLEOTIDE SEQUENCE [LARGE SCALE GENOMIC DNA]</scope>
    <source>
        <strain evidence="2">ATCC 17982</strain>
    </source>
</reference>